<dbReference type="EMBL" id="BSDT01000001">
    <property type="protein sequence ID" value="GLI42724.1"/>
    <property type="molecule type" value="Genomic_DNA"/>
</dbReference>
<keyword evidence="3" id="KW-1185">Reference proteome</keyword>
<dbReference type="GO" id="GO:0046872">
    <property type="term" value="F:metal ion binding"/>
    <property type="evidence" value="ECO:0007669"/>
    <property type="project" value="InterPro"/>
</dbReference>
<dbReference type="Gene3D" id="1.20.120.450">
    <property type="entry name" value="dinb family like domain"/>
    <property type="match status" value="1"/>
</dbReference>
<proteinExistence type="predicted"/>
<dbReference type="RefSeq" id="WP_281846465.1">
    <property type="nucleotide sequence ID" value="NZ_BAAAOL010000006.1"/>
</dbReference>
<dbReference type="NCBIfam" id="TIGR03083">
    <property type="entry name" value="maleylpyruvate isomerase family mycothiol-dependent enzyme"/>
    <property type="match status" value="1"/>
</dbReference>
<feature type="domain" description="Mycothiol-dependent maleylpyruvate isomerase metal-binding" evidence="1">
    <location>
        <begin position="10"/>
        <end position="96"/>
    </location>
</feature>
<name>A0A9W6G7N8_9ACTN</name>
<dbReference type="InterPro" id="IPR024344">
    <property type="entry name" value="MDMPI_metal-binding"/>
</dbReference>
<gene>
    <name evidence="2" type="ORF">GALLR39Z86_25740</name>
</gene>
<protein>
    <recommendedName>
        <fullName evidence="1">Mycothiol-dependent maleylpyruvate isomerase metal-binding domain-containing protein</fullName>
    </recommendedName>
</protein>
<dbReference type="InterPro" id="IPR034660">
    <property type="entry name" value="DinB/YfiT-like"/>
</dbReference>
<accession>A0A9W6G7N8</accession>
<evidence type="ECO:0000313" key="2">
    <source>
        <dbReference type="EMBL" id="GLI42724.1"/>
    </source>
</evidence>
<dbReference type="SUPFAM" id="SSF109854">
    <property type="entry name" value="DinB/YfiT-like putative metalloenzymes"/>
    <property type="match status" value="1"/>
</dbReference>
<dbReference type="Proteomes" id="UP001144313">
    <property type="component" value="Unassembled WGS sequence"/>
</dbReference>
<dbReference type="InterPro" id="IPR017517">
    <property type="entry name" value="Maleyloyr_isom"/>
</dbReference>
<organism evidence="2 3">
    <name type="scientific">Glycomyces algeriensis</name>
    <dbReference type="NCBI Taxonomy" id="256037"/>
    <lineage>
        <taxon>Bacteria</taxon>
        <taxon>Bacillati</taxon>
        <taxon>Actinomycetota</taxon>
        <taxon>Actinomycetes</taxon>
        <taxon>Glycomycetales</taxon>
        <taxon>Glycomycetaceae</taxon>
        <taxon>Glycomyces</taxon>
    </lineage>
</organism>
<evidence type="ECO:0000313" key="3">
    <source>
        <dbReference type="Proteomes" id="UP001144313"/>
    </source>
</evidence>
<reference evidence="2" key="1">
    <citation type="submission" date="2022-12" db="EMBL/GenBank/DDBJ databases">
        <title>Reference genome sequencing for broad-spectrum identification of bacterial and archaeal isolates by mass spectrometry.</title>
        <authorList>
            <person name="Sekiguchi Y."/>
            <person name="Tourlousse D.M."/>
        </authorList>
    </citation>
    <scope>NUCLEOTIDE SEQUENCE</scope>
    <source>
        <strain evidence="2">LLR39Z86</strain>
    </source>
</reference>
<dbReference type="Pfam" id="PF11716">
    <property type="entry name" value="MDMPI_N"/>
    <property type="match status" value="1"/>
</dbReference>
<comment type="caution">
    <text evidence="2">The sequence shown here is derived from an EMBL/GenBank/DDBJ whole genome shotgun (WGS) entry which is preliminary data.</text>
</comment>
<sequence>MKRDIWPLVHAERAALIGDLADLAPEQWEQASLCEGWTVHDVVAHLVDTYRTTRVGFFTRMLRARFDFDRQNAYGVKAERGGTPDETLDRLRRAAPLTSTPPGPLGTRLVEEVVHGEDIRRPLGIAREYPQAAVVAALRTHTALAASMGGAKELVAPVKLRALDADVQIGDGPEVRGTALALLLAVNGRRAALDELEGPGAAALAKA</sequence>
<dbReference type="AlphaFoldDB" id="A0A9W6G7N8"/>
<evidence type="ECO:0000259" key="1">
    <source>
        <dbReference type="Pfam" id="PF11716"/>
    </source>
</evidence>